<keyword evidence="2" id="KW-0547">Nucleotide-binding</keyword>
<protein>
    <submittedName>
        <fullName evidence="5">CoA-binding protein</fullName>
    </submittedName>
</protein>
<dbReference type="SUPFAM" id="SSF56059">
    <property type="entry name" value="Glutathione synthetase ATP-binding domain-like"/>
    <property type="match status" value="1"/>
</dbReference>
<evidence type="ECO:0000313" key="6">
    <source>
        <dbReference type="Proteomes" id="UP000234190"/>
    </source>
</evidence>
<dbReference type="PANTHER" id="PTHR43334">
    <property type="entry name" value="ACETATE--COA LIGASE [ADP-FORMING]"/>
    <property type="match status" value="1"/>
</dbReference>
<dbReference type="Gene3D" id="3.40.50.720">
    <property type="entry name" value="NAD(P)-binding Rossmann-like Domain"/>
    <property type="match status" value="1"/>
</dbReference>
<gene>
    <name evidence="5" type="ORF">CR159_18540</name>
</gene>
<evidence type="ECO:0000256" key="3">
    <source>
        <dbReference type="ARBA" id="ARBA00022840"/>
    </source>
</evidence>
<dbReference type="Pfam" id="PF13380">
    <property type="entry name" value="CoA_binding_2"/>
    <property type="match status" value="1"/>
</dbReference>
<sequence length="696" mass="74224">MMLLDILAPRSVAILGASDSPIKAGGRPIDYMRRFGFKGDIYPVNPHRRQIQGMPSYRQLTDLPAQPDIVIVSVASQDVVQAIDDSIAVGARAAVIYSSGFAELGAAGQKQQQELVERARAGGLRLFGPNTQGIANFRDGAVLHFSTMINENPPSDGPVAIVSQSGAGSAIIYGGLRRAGIGVRYMVATGNEADISAAEVVRAVVEDESIRAVLLYIEAMRNADALAEAACIAHARDIPILAVKAGRTRAGQLTASSHTGSLAGEDALTDAFFRQHGIVRLADFHELIEYSALFSSPYRPKGRKVVSISNSGATCVLAADAAEDHGLSLCEFSPSTISALKQVLPSYVTARNPIDMTTALLGQPEIYGKTLETLAQQQQADMIHIGFPIGGEGYDFSDFSVQTGSFMEHSGIPVTVSTNQDWVSNTFRVQNVPVFGSERSAMRGLALLENYVEMRDALRKEPGGIAPKKQNISAAAITLDEPSSLAALAAAHLPVVQHILCRSEADVRNAIAQMEGPLVAKGVSKNLAHKSEHKLVRLGIHTESEAIRAFNDFMAILNQLSVENGGMLLARQHHGDFELAIGAHLDPDYGPIVMVGQGGVLVEVLKDVQFLIAPFTERQAYDALLRLRIAPAFGEVRGMPAVNLHRITAMLTSLGDWMMHAQGAICSVDANPVIVARGDIDPVIVDAVVMGTGVPA</sequence>
<dbReference type="OrthoDB" id="8664175at2"/>
<dbReference type="InterPro" id="IPR016102">
    <property type="entry name" value="Succinyl-CoA_synth-like"/>
</dbReference>
<name>A0A2N4U075_9BURK</name>
<dbReference type="Gene3D" id="3.30.470.20">
    <property type="entry name" value="ATP-grasp fold, B domain"/>
    <property type="match status" value="1"/>
</dbReference>
<feature type="domain" description="CoA-binding" evidence="4">
    <location>
        <begin position="6"/>
        <end position="101"/>
    </location>
</feature>
<evidence type="ECO:0000259" key="4">
    <source>
        <dbReference type="SMART" id="SM00881"/>
    </source>
</evidence>
<reference evidence="5 6" key="1">
    <citation type="submission" date="2017-10" db="EMBL/GenBank/DDBJ databases">
        <title>Two draft genome sequences of Pusillimonas sp. strains isolated from a nitrate- and radionuclide-contaminated groundwater in Russia.</title>
        <authorList>
            <person name="Grouzdev D.S."/>
            <person name="Tourova T.P."/>
            <person name="Goeva M.A."/>
            <person name="Babich T.L."/>
            <person name="Sokolova D.S."/>
            <person name="Abdullin R."/>
            <person name="Poltaraus A.B."/>
            <person name="Toshchakov S.V."/>
            <person name="Nazina T.N."/>
        </authorList>
    </citation>
    <scope>NUCLEOTIDE SEQUENCE [LARGE SCALE GENOMIC DNA]</scope>
    <source>
        <strain evidence="5 6">JR1/69-3-13</strain>
    </source>
</reference>
<dbReference type="GO" id="GO:0005524">
    <property type="term" value="F:ATP binding"/>
    <property type="evidence" value="ECO:0007669"/>
    <property type="project" value="UniProtKB-KW"/>
</dbReference>
<dbReference type="SUPFAM" id="SSF51735">
    <property type="entry name" value="NAD(P)-binding Rossmann-fold domains"/>
    <property type="match status" value="1"/>
</dbReference>
<dbReference type="RefSeq" id="WP_102075464.1">
    <property type="nucleotide sequence ID" value="NZ_PDNW01000021.1"/>
</dbReference>
<keyword evidence="1" id="KW-0436">Ligase</keyword>
<dbReference type="AlphaFoldDB" id="A0A2N4U075"/>
<dbReference type="InterPro" id="IPR043938">
    <property type="entry name" value="Ligase_CoA_dom"/>
</dbReference>
<evidence type="ECO:0000256" key="2">
    <source>
        <dbReference type="ARBA" id="ARBA00022741"/>
    </source>
</evidence>
<dbReference type="InterPro" id="IPR051538">
    <property type="entry name" value="Acyl-CoA_Synth/Transferase"/>
</dbReference>
<dbReference type="InterPro" id="IPR003781">
    <property type="entry name" value="CoA-bd"/>
</dbReference>
<organism evidence="5 6">
    <name type="scientific">Pollutimonas subterranea</name>
    <dbReference type="NCBI Taxonomy" id="2045210"/>
    <lineage>
        <taxon>Bacteria</taxon>
        <taxon>Pseudomonadati</taxon>
        <taxon>Pseudomonadota</taxon>
        <taxon>Betaproteobacteria</taxon>
        <taxon>Burkholderiales</taxon>
        <taxon>Alcaligenaceae</taxon>
        <taxon>Pollutimonas</taxon>
    </lineage>
</organism>
<dbReference type="InterPro" id="IPR036291">
    <property type="entry name" value="NAD(P)-bd_dom_sf"/>
</dbReference>
<comment type="caution">
    <text evidence="5">The sequence shown here is derived from an EMBL/GenBank/DDBJ whole genome shotgun (WGS) entry which is preliminary data.</text>
</comment>
<dbReference type="InterPro" id="IPR032875">
    <property type="entry name" value="Succ_CoA_lig_flav_dom"/>
</dbReference>
<dbReference type="PANTHER" id="PTHR43334:SF1">
    <property type="entry name" value="3-HYDROXYPROPIONATE--COA LIGASE [ADP-FORMING]"/>
    <property type="match status" value="1"/>
</dbReference>
<dbReference type="GO" id="GO:0043758">
    <property type="term" value="F:acetate-CoA ligase (ADP-forming) activity"/>
    <property type="evidence" value="ECO:0007669"/>
    <property type="project" value="InterPro"/>
</dbReference>
<dbReference type="Gene3D" id="3.30.1490.20">
    <property type="entry name" value="ATP-grasp fold, A domain"/>
    <property type="match status" value="1"/>
</dbReference>
<dbReference type="Pfam" id="PF19045">
    <property type="entry name" value="Ligase_CoA_2"/>
    <property type="match status" value="1"/>
</dbReference>
<keyword evidence="6" id="KW-1185">Reference proteome</keyword>
<dbReference type="EMBL" id="PDNW01000021">
    <property type="protein sequence ID" value="PLC48419.1"/>
    <property type="molecule type" value="Genomic_DNA"/>
</dbReference>
<dbReference type="Proteomes" id="UP000234190">
    <property type="component" value="Unassembled WGS sequence"/>
</dbReference>
<evidence type="ECO:0000313" key="5">
    <source>
        <dbReference type="EMBL" id="PLC48419.1"/>
    </source>
</evidence>
<evidence type="ECO:0000256" key="1">
    <source>
        <dbReference type="ARBA" id="ARBA00022598"/>
    </source>
</evidence>
<dbReference type="SUPFAM" id="SSF52210">
    <property type="entry name" value="Succinyl-CoA synthetase domains"/>
    <property type="match status" value="2"/>
</dbReference>
<dbReference type="Pfam" id="PF13549">
    <property type="entry name" value="ATP-grasp_5"/>
    <property type="match status" value="1"/>
</dbReference>
<dbReference type="SMART" id="SM00881">
    <property type="entry name" value="CoA_binding"/>
    <property type="match status" value="1"/>
</dbReference>
<dbReference type="Pfam" id="PF13607">
    <property type="entry name" value="Succ_CoA_lig"/>
    <property type="match status" value="1"/>
</dbReference>
<proteinExistence type="predicted"/>
<accession>A0A2N4U075</accession>
<dbReference type="InterPro" id="IPR013815">
    <property type="entry name" value="ATP_grasp_subdomain_1"/>
</dbReference>
<dbReference type="Gene3D" id="3.40.50.261">
    <property type="entry name" value="Succinyl-CoA synthetase domains"/>
    <property type="match status" value="2"/>
</dbReference>
<keyword evidence="3" id="KW-0067">ATP-binding</keyword>